<evidence type="ECO:0000313" key="1">
    <source>
        <dbReference type="EMBL" id="MCB5495370.1"/>
    </source>
</evidence>
<reference evidence="4 6" key="2">
    <citation type="submission" date="2018-08" db="EMBL/GenBank/DDBJ databases">
        <title>A genome reference for cultivated species of the human gut microbiota.</title>
        <authorList>
            <person name="Zou Y."/>
            <person name="Xue W."/>
            <person name="Luo G."/>
        </authorList>
    </citation>
    <scope>NUCLEOTIDE SEQUENCE [LARGE SCALE GENOMIC DNA]</scope>
    <source>
        <strain evidence="4 6">AM22-7AC</strain>
    </source>
</reference>
<dbReference type="Proteomes" id="UP000285697">
    <property type="component" value="Unassembled WGS sequence"/>
</dbReference>
<reference evidence="2" key="4">
    <citation type="submission" date="2022-12" db="EMBL/GenBank/DDBJ databases">
        <title>Genome of R. gnavus strain RSHDN_123.</title>
        <authorList>
            <person name="Abdugheni R."/>
        </authorList>
    </citation>
    <scope>NUCLEOTIDE SEQUENCE</scope>
    <source>
        <strain evidence="2">RSHDN_123</strain>
    </source>
</reference>
<name>A0A2N5NLK2_MEDGN</name>
<sequence>MATSSITKNFVISGEKQVEKFANAIEESYQESLHRATTPDLRITYLRGSDEVKKFMARRKK</sequence>
<evidence type="ECO:0000313" key="3">
    <source>
        <dbReference type="EMBL" id="PLT57783.1"/>
    </source>
</evidence>
<reference evidence="3 5" key="1">
    <citation type="journal article" date="2017" name="Genome Med.">
        <title>A novel Ruminococcus gnavus clade enriched in inflammatory bowel disease patients.</title>
        <authorList>
            <person name="Hall A.B."/>
            <person name="Yassour M."/>
            <person name="Sauk J."/>
            <person name="Garner A."/>
            <person name="Jiang X."/>
            <person name="Arthur T."/>
            <person name="Lagoudas G.K."/>
            <person name="Vatanen T."/>
            <person name="Fornelos N."/>
            <person name="Wilson R."/>
            <person name="Bertha M."/>
            <person name="Cohen M."/>
            <person name="Garber J."/>
            <person name="Khalili H."/>
            <person name="Gevers D."/>
            <person name="Ananthakrishnan A.N."/>
            <person name="Kugathasan S."/>
            <person name="Lander E.S."/>
            <person name="Blainey P."/>
            <person name="Vlamakis H."/>
            <person name="Xavier R.J."/>
            <person name="Huttenhower C."/>
        </authorList>
    </citation>
    <scope>NUCLEOTIDE SEQUENCE [LARGE SCALE GENOMIC DNA]</scope>
    <source>
        <strain evidence="3 5">RJX1118</strain>
    </source>
</reference>
<organism evidence="3 5">
    <name type="scientific">Mediterraneibacter gnavus</name>
    <name type="common">Ruminococcus gnavus</name>
    <dbReference type="NCBI Taxonomy" id="33038"/>
    <lineage>
        <taxon>Bacteria</taxon>
        <taxon>Bacillati</taxon>
        <taxon>Bacillota</taxon>
        <taxon>Clostridia</taxon>
        <taxon>Lachnospirales</taxon>
        <taxon>Lachnospiraceae</taxon>
        <taxon>Mediterraneibacter</taxon>
    </lineage>
</organism>
<dbReference type="RefSeq" id="WP_101879084.1">
    <property type="nucleotide sequence ID" value="NZ_CACRUK010000027.1"/>
</dbReference>
<gene>
    <name evidence="3" type="ORF">CDL18_02150</name>
    <name evidence="4" type="ORF">DW270_14695</name>
    <name evidence="1" type="ORF">LIQ10_16780</name>
    <name evidence="2" type="ORF">O8D18_02215</name>
</gene>
<proteinExistence type="predicted"/>
<dbReference type="Proteomes" id="UP000234849">
    <property type="component" value="Unassembled WGS sequence"/>
</dbReference>
<dbReference type="EMBL" id="JAPZED010000002">
    <property type="protein sequence ID" value="MCZ7692860.1"/>
    <property type="molecule type" value="Genomic_DNA"/>
</dbReference>
<dbReference type="AlphaFoldDB" id="A0A2N5NLK2"/>
<evidence type="ECO:0000313" key="5">
    <source>
        <dbReference type="Proteomes" id="UP000234849"/>
    </source>
</evidence>
<dbReference type="Proteomes" id="UP001148455">
    <property type="component" value="Unassembled WGS sequence"/>
</dbReference>
<evidence type="ECO:0000313" key="6">
    <source>
        <dbReference type="Proteomes" id="UP000285697"/>
    </source>
</evidence>
<reference evidence="1" key="3">
    <citation type="submission" date="2021-10" db="EMBL/GenBank/DDBJ databases">
        <title>Collection of gut derived symbiotic bacterial strains cultured from healthy donors.</title>
        <authorList>
            <person name="Lin H."/>
            <person name="Littmann E."/>
            <person name="Claire K."/>
            <person name="Pamer E."/>
        </authorList>
    </citation>
    <scope>NUCLEOTIDE SEQUENCE</scope>
    <source>
        <strain evidence="1">MSK.23.4</strain>
    </source>
</reference>
<comment type="caution">
    <text evidence="3">The sequence shown here is derived from an EMBL/GenBank/DDBJ whole genome shotgun (WGS) entry which is preliminary data.</text>
</comment>
<accession>A0A2N5NLK2</accession>
<dbReference type="Proteomes" id="UP001297422">
    <property type="component" value="Unassembled WGS sequence"/>
</dbReference>
<dbReference type="EMBL" id="JAJBNC010000038">
    <property type="protein sequence ID" value="MCB5495370.1"/>
    <property type="molecule type" value="Genomic_DNA"/>
</dbReference>
<protein>
    <submittedName>
        <fullName evidence="3">Uncharacterized protein</fullName>
    </submittedName>
</protein>
<evidence type="ECO:0000313" key="4">
    <source>
        <dbReference type="EMBL" id="RHG15085.1"/>
    </source>
</evidence>
<evidence type="ECO:0000313" key="2">
    <source>
        <dbReference type="EMBL" id="MCZ7692860.1"/>
    </source>
</evidence>
<dbReference type="EMBL" id="NIHM01000002">
    <property type="protein sequence ID" value="PLT57783.1"/>
    <property type="molecule type" value="Genomic_DNA"/>
</dbReference>
<dbReference type="EMBL" id="QRIA01000028">
    <property type="protein sequence ID" value="RHG15085.1"/>
    <property type="molecule type" value="Genomic_DNA"/>
</dbReference>